<protein>
    <submittedName>
        <fullName evidence="6">Uncharacterized protein</fullName>
    </submittedName>
</protein>
<evidence type="ECO:0000256" key="4">
    <source>
        <dbReference type="PIRSR" id="PIRSR600407-2"/>
    </source>
</evidence>
<keyword evidence="7" id="KW-1185">Reference proteome</keyword>
<keyword evidence="2" id="KW-0378">Hydrolase</keyword>
<dbReference type="GO" id="GO:0009134">
    <property type="term" value="P:nucleoside diphosphate catabolic process"/>
    <property type="evidence" value="ECO:0007669"/>
    <property type="project" value="TreeGrafter"/>
</dbReference>
<dbReference type="PANTHER" id="PTHR11782:SF83">
    <property type="entry name" value="GUANOSINE-DIPHOSPHATASE"/>
    <property type="match status" value="1"/>
</dbReference>
<dbReference type="STRING" id="400727.A0A2T7NXB3"/>
<accession>A0A2T7NXB3</accession>
<feature type="signal peptide" evidence="5">
    <location>
        <begin position="1"/>
        <end position="34"/>
    </location>
</feature>
<evidence type="ECO:0000313" key="7">
    <source>
        <dbReference type="Proteomes" id="UP000245119"/>
    </source>
</evidence>
<sequence>MIFRRRRHQNSMMTHQAAWTGMLVVCSLMMVVKAAHLGDSAADNSQTTTPGDTPFYGVMLDAGSSSTKVKIFTYTKGKLPTLIPSVQLLVTKTVPPGLSDFISKLDELPNYLNGTLQIAAQYVPVSQQASSPVYLMATAGLRKLNEEDANQLLSAIRGVLADSSINPFKFLPEHVSILSGEEEAVYAWLSLNYLLGFFSSNMTSKDSVGMMEMGGGSMQVAFLPSAPLYQEEFQVYVGRERFDLYAQSYLDYGANYIRDRVYEVLMEESNTTGQVKRLESPCMLRGDKGKYAGSSASYIEVTGTSDPEKCEGMLIKILKPARDALCSPAPCAIGNRYQPDVDQVPFYAISAFVYSSEALHAIDSNKKLNISLLRENAWKHCTKAMGDPGVTKYGSSNCLMGLYIPQLLTRGLDFPMNTNLITATTKISNTSIDWATGAMLQQLSMAFMDDLDSLTVRCQYGTKPFPLTTLQVTSGSHSVTPSIAVAVALLAVTFVRKLSEYISLF</sequence>
<evidence type="ECO:0000256" key="5">
    <source>
        <dbReference type="SAM" id="SignalP"/>
    </source>
</evidence>
<keyword evidence="5" id="KW-0732">Signal</keyword>
<dbReference type="EMBL" id="PZQS01000008">
    <property type="protein sequence ID" value="PVD25814.1"/>
    <property type="molecule type" value="Genomic_DNA"/>
</dbReference>
<dbReference type="OrthoDB" id="6372431at2759"/>
<organism evidence="6 7">
    <name type="scientific">Pomacea canaliculata</name>
    <name type="common">Golden apple snail</name>
    <dbReference type="NCBI Taxonomy" id="400727"/>
    <lineage>
        <taxon>Eukaryota</taxon>
        <taxon>Metazoa</taxon>
        <taxon>Spiralia</taxon>
        <taxon>Lophotrochozoa</taxon>
        <taxon>Mollusca</taxon>
        <taxon>Gastropoda</taxon>
        <taxon>Caenogastropoda</taxon>
        <taxon>Architaenioglossa</taxon>
        <taxon>Ampullarioidea</taxon>
        <taxon>Ampullariidae</taxon>
        <taxon>Pomacea</taxon>
    </lineage>
</organism>
<dbReference type="GO" id="GO:0005524">
    <property type="term" value="F:ATP binding"/>
    <property type="evidence" value="ECO:0007669"/>
    <property type="project" value="UniProtKB-KW"/>
</dbReference>
<dbReference type="Gene3D" id="3.30.420.150">
    <property type="entry name" value="Exopolyphosphatase. Domain 2"/>
    <property type="match status" value="1"/>
</dbReference>
<dbReference type="GO" id="GO:0017111">
    <property type="term" value="F:ribonucleoside triphosphate phosphatase activity"/>
    <property type="evidence" value="ECO:0007669"/>
    <property type="project" value="TreeGrafter"/>
</dbReference>
<gene>
    <name evidence="6" type="ORF">C0Q70_13477</name>
</gene>
<dbReference type="Proteomes" id="UP000245119">
    <property type="component" value="Linkage Group LG8"/>
</dbReference>
<feature type="binding site" evidence="4">
    <location>
        <begin position="215"/>
        <end position="219"/>
    </location>
    <ligand>
        <name>ATP</name>
        <dbReference type="ChEBI" id="CHEBI:30616"/>
    </ligand>
</feature>
<reference evidence="6 7" key="1">
    <citation type="submission" date="2018-04" db="EMBL/GenBank/DDBJ databases">
        <title>The genome of golden apple snail Pomacea canaliculata provides insight into stress tolerance and invasive adaptation.</title>
        <authorList>
            <person name="Liu C."/>
            <person name="Liu B."/>
            <person name="Ren Y."/>
            <person name="Zhang Y."/>
            <person name="Wang H."/>
            <person name="Li S."/>
            <person name="Jiang F."/>
            <person name="Yin L."/>
            <person name="Zhang G."/>
            <person name="Qian W."/>
            <person name="Fan W."/>
        </authorList>
    </citation>
    <scope>NUCLEOTIDE SEQUENCE [LARGE SCALE GENOMIC DNA]</scope>
    <source>
        <strain evidence="6">SZHN2017</strain>
        <tissue evidence="6">Muscle</tissue>
    </source>
</reference>
<keyword evidence="4" id="KW-0547">Nucleotide-binding</keyword>
<dbReference type="PANTHER" id="PTHR11782">
    <property type="entry name" value="ADENOSINE/GUANOSINE DIPHOSPHATASE"/>
    <property type="match status" value="1"/>
</dbReference>
<dbReference type="GO" id="GO:0004382">
    <property type="term" value="F:GDP phosphatase activity"/>
    <property type="evidence" value="ECO:0007669"/>
    <property type="project" value="TreeGrafter"/>
</dbReference>
<proteinExistence type="inferred from homology"/>
<feature type="chain" id="PRO_5015413737" evidence="5">
    <location>
        <begin position="35"/>
        <end position="505"/>
    </location>
</feature>
<name>A0A2T7NXB3_POMCA</name>
<dbReference type="Pfam" id="PF01150">
    <property type="entry name" value="GDA1_CD39"/>
    <property type="match status" value="1"/>
</dbReference>
<evidence type="ECO:0000256" key="3">
    <source>
        <dbReference type="PIRSR" id="PIRSR600407-1"/>
    </source>
</evidence>
<comment type="similarity">
    <text evidence="1">Belongs to the GDA1/CD39 NTPase family.</text>
</comment>
<comment type="caution">
    <text evidence="6">The sequence shown here is derived from an EMBL/GenBank/DDBJ whole genome shotgun (WGS) entry which is preliminary data.</text>
</comment>
<evidence type="ECO:0000313" key="6">
    <source>
        <dbReference type="EMBL" id="PVD25814.1"/>
    </source>
</evidence>
<evidence type="ECO:0000256" key="2">
    <source>
        <dbReference type="ARBA" id="ARBA00022801"/>
    </source>
</evidence>
<dbReference type="Gene3D" id="3.30.420.40">
    <property type="match status" value="1"/>
</dbReference>
<dbReference type="GO" id="GO:0005886">
    <property type="term" value="C:plasma membrane"/>
    <property type="evidence" value="ECO:0007669"/>
    <property type="project" value="TreeGrafter"/>
</dbReference>
<feature type="active site" description="Proton acceptor" evidence="3">
    <location>
        <position position="183"/>
    </location>
</feature>
<dbReference type="AlphaFoldDB" id="A0A2T7NXB3"/>
<dbReference type="CDD" id="cd24003">
    <property type="entry name" value="ASKHA_NBD_GDA1_CD39_NTPase"/>
    <property type="match status" value="1"/>
</dbReference>
<evidence type="ECO:0000256" key="1">
    <source>
        <dbReference type="ARBA" id="ARBA00009283"/>
    </source>
</evidence>
<dbReference type="GO" id="GO:0045134">
    <property type="term" value="F:UDP phosphatase activity"/>
    <property type="evidence" value="ECO:0007669"/>
    <property type="project" value="TreeGrafter"/>
</dbReference>
<keyword evidence="4" id="KW-0067">ATP-binding</keyword>
<dbReference type="InterPro" id="IPR000407">
    <property type="entry name" value="GDA1_CD39_NTPase"/>
</dbReference>